<evidence type="ECO:0000313" key="2">
    <source>
        <dbReference type="EMBL" id="PUE56457.1"/>
    </source>
</evidence>
<organism evidence="2 3">
    <name type="scientific">Limnohabitans curvus</name>
    <dbReference type="NCBI Taxonomy" id="323423"/>
    <lineage>
        <taxon>Bacteria</taxon>
        <taxon>Pseudomonadati</taxon>
        <taxon>Pseudomonadota</taxon>
        <taxon>Betaproteobacteria</taxon>
        <taxon>Burkholderiales</taxon>
        <taxon>Comamonadaceae</taxon>
        <taxon>Limnohabitans</taxon>
    </lineage>
</organism>
<accession>A0A315FT19</accession>
<proteinExistence type="predicted"/>
<keyword evidence="3" id="KW-1185">Reference proteome</keyword>
<name>A0A315FT19_9BURK</name>
<evidence type="ECO:0008006" key="4">
    <source>
        <dbReference type="Google" id="ProtNLM"/>
    </source>
</evidence>
<dbReference type="Proteomes" id="UP000251341">
    <property type="component" value="Unassembled WGS sequence"/>
</dbReference>
<evidence type="ECO:0000256" key="1">
    <source>
        <dbReference type="SAM" id="MobiDB-lite"/>
    </source>
</evidence>
<reference evidence="2 3" key="1">
    <citation type="submission" date="2017-04" db="EMBL/GenBank/DDBJ databases">
        <title>Unexpected and diverse lifestyles within the genus Limnohabitans.</title>
        <authorList>
            <person name="Kasalicky V."/>
            <person name="Mehrshad M."/>
            <person name="Andrei S.-A."/>
            <person name="Salcher M."/>
            <person name="Kratochvilova H."/>
            <person name="Simek K."/>
            <person name="Ghai R."/>
        </authorList>
    </citation>
    <scope>NUCLEOTIDE SEQUENCE [LARGE SCALE GENOMIC DNA]</scope>
    <source>
        <strain evidence="2 3">MWH-C5</strain>
    </source>
</reference>
<dbReference type="EMBL" id="NESP01000002">
    <property type="protein sequence ID" value="PUE56457.1"/>
    <property type="molecule type" value="Genomic_DNA"/>
</dbReference>
<dbReference type="AlphaFoldDB" id="A0A315FT19"/>
<gene>
    <name evidence="2" type="ORF">B9Z44_14520</name>
</gene>
<protein>
    <recommendedName>
        <fullName evidence="4">DUF4315 family protein</fullName>
    </recommendedName>
</protein>
<dbReference type="RefSeq" id="WP_108402985.1">
    <property type="nucleotide sequence ID" value="NZ_NESP01000002.1"/>
</dbReference>
<evidence type="ECO:0000313" key="3">
    <source>
        <dbReference type="Proteomes" id="UP000251341"/>
    </source>
</evidence>
<feature type="region of interest" description="Disordered" evidence="1">
    <location>
        <begin position="1"/>
        <end position="23"/>
    </location>
</feature>
<comment type="caution">
    <text evidence="2">The sequence shown here is derived from an EMBL/GenBank/DDBJ whole genome shotgun (WGS) entry which is preliminary data.</text>
</comment>
<sequence length="99" mass="11185">MTEVANQETDSKNPKAPRVSRAKNLEARLAEMEKKTKELREKLREEQRKEREENSRAVAALHKTEGLDVFDVEAWAAAMPQVKALLEKAQSALPQEADA</sequence>